<evidence type="ECO:0000256" key="1">
    <source>
        <dbReference type="ARBA" id="ARBA00023015"/>
    </source>
</evidence>
<proteinExistence type="predicted"/>
<name>A0A832H3B7_9CYAN</name>
<evidence type="ECO:0000256" key="3">
    <source>
        <dbReference type="ARBA" id="ARBA00023163"/>
    </source>
</evidence>
<dbReference type="PANTHER" id="PTHR44688">
    <property type="entry name" value="DNA-BINDING TRANSCRIPTIONAL ACTIVATOR DEVR_DOSR"/>
    <property type="match status" value="1"/>
</dbReference>
<protein>
    <submittedName>
        <fullName evidence="5">LuxR family transcriptional regulator</fullName>
    </submittedName>
</protein>
<dbReference type="PRINTS" id="PR00038">
    <property type="entry name" value="HTHLUXR"/>
</dbReference>
<dbReference type="PANTHER" id="PTHR44688:SF16">
    <property type="entry name" value="DNA-BINDING TRANSCRIPTIONAL ACTIVATOR DEVR_DOSR"/>
    <property type="match status" value="1"/>
</dbReference>
<dbReference type="GO" id="GO:0006355">
    <property type="term" value="P:regulation of DNA-templated transcription"/>
    <property type="evidence" value="ECO:0007669"/>
    <property type="project" value="InterPro"/>
</dbReference>
<keyword evidence="3" id="KW-0804">Transcription</keyword>
<dbReference type="SUPFAM" id="SSF46894">
    <property type="entry name" value="C-terminal effector domain of the bipartite response regulators"/>
    <property type="match status" value="1"/>
</dbReference>
<dbReference type="SMART" id="SM00421">
    <property type="entry name" value="HTH_LUXR"/>
    <property type="match status" value="1"/>
</dbReference>
<dbReference type="EMBL" id="DSRD01000850">
    <property type="protein sequence ID" value="HGW95310.1"/>
    <property type="molecule type" value="Genomic_DNA"/>
</dbReference>
<evidence type="ECO:0000313" key="5">
    <source>
        <dbReference type="EMBL" id="HGW95310.1"/>
    </source>
</evidence>
<dbReference type="AlphaFoldDB" id="A0A832H3B7"/>
<dbReference type="PROSITE" id="PS50043">
    <property type="entry name" value="HTH_LUXR_2"/>
    <property type="match status" value="1"/>
</dbReference>
<dbReference type="GO" id="GO:0003677">
    <property type="term" value="F:DNA binding"/>
    <property type="evidence" value="ECO:0007669"/>
    <property type="project" value="UniProtKB-KW"/>
</dbReference>
<dbReference type="PROSITE" id="PS00622">
    <property type="entry name" value="HTH_LUXR_1"/>
    <property type="match status" value="1"/>
</dbReference>
<comment type="caution">
    <text evidence="5">The sequence shown here is derived from an EMBL/GenBank/DDBJ whole genome shotgun (WGS) entry which is preliminary data.</text>
</comment>
<dbReference type="CDD" id="cd06170">
    <property type="entry name" value="LuxR_C_like"/>
    <property type="match status" value="1"/>
</dbReference>
<keyword evidence="2" id="KW-0238">DNA-binding</keyword>
<evidence type="ECO:0000256" key="2">
    <source>
        <dbReference type="ARBA" id="ARBA00023125"/>
    </source>
</evidence>
<feature type="domain" description="HTH luxR-type" evidence="4">
    <location>
        <begin position="314"/>
        <end position="379"/>
    </location>
</feature>
<sequence>MTTLTIQDLGSALKFLKKLHILCDEKSLPSHVISILPEVLPGEFFSYSTIDLASQEMNFLASSIPNVEEKLGIVQVANEYVRNNRSSEEHPVIHHYLKTGNGKASILSDFSSKQQVDHLEGLYQMSMRLLALEDLMMIFLPVDSTPTLASQQQNPQQKLLTVNVLRSQRNFSERDRRVFNLLRPHLFQAYQNAKAITRMQQGQAWLNQTLEQLSLIIVNFDSSVQLITRSAWTLLNQYFQMSATQHDQLPETLQQWIKYQIALFTQTDHFTVPSLPLQLETRGNRLTIRFMIDRDQGQYLLLLEEQSLPSFSIEALETLGLTRREAEVLFGVSKDKSNKEIGSMLGCSDKTVKKHLEHIYAKLGVQSRAAAVVAVLEQLGLLH</sequence>
<evidence type="ECO:0000259" key="4">
    <source>
        <dbReference type="PROSITE" id="PS50043"/>
    </source>
</evidence>
<accession>A0A832H3B7</accession>
<dbReference type="Pfam" id="PF00196">
    <property type="entry name" value="GerE"/>
    <property type="match status" value="1"/>
</dbReference>
<organism evidence="5">
    <name type="scientific">Oscillatoriales cyanobacterium SpSt-402</name>
    <dbReference type="NCBI Taxonomy" id="2282168"/>
    <lineage>
        <taxon>Bacteria</taxon>
        <taxon>Bacillati</taxon>
        <taxon>Cyanobacteriota</taxon>
        <taxon>Cyanophyceae</taxon>
        <taxon>Oscillatoriophycideae</taxon>
        <taxon>Oscillatoriales</taxon>
    </lineage>
</organism>
<dbReference type="InterPro" id="IPR016032">
    <property type="entry name" value="Sig_transdc_resp-reg_C-effctor"/>
</dbReference>
<reference evidence="5" key="1">
    <citation type="journal article" date="2020" name="mSystems">
        <title>Genome- and Community-Level Interaction Insights into Carbon Utilization and Element Cycling Functions of Hydrothermarchaeota in Hydrothermal Sediment.</title>
        <authorList>
            <person name="Zhou Z."/>
            <person name="Liu Y."/>
            <person name="Xu W."/>
            <person name="Pan J."/>
            <person name="Luo Z.H."/>
            <person name="Li M."/>
        </authorList>
    </citation>
    <scope>NUCLEOTIDE SEQUENCE [LARGE SCALE GENOMIC DNA]</scope>
    <source>
        <strain evidence="5">SpSt-402</strain>
    </source>
</reference>
<dbReference type="InterPro" id="IPR036388">
    <property type="entry name" value="WH-like_DNA-bd_sf"/>
</dbReference>
<dbReference type="Gene3D" id="1.10.10.10">
    <property type="entry name" value="Winged helix-like DNA-binding domain superfamily/Winged helix DNA-binding domain"/>
    <property type="match status" value="1"/>
</dbReference>
<keyword evidence="1" id="KW-0805">Transcription regulation</keyword>
<dbReference type="InterPro" id="IPR000792">
    <property type="entry name" value="Tscrpt_reg_LuxR_C"/>
</dbReference>
<gene>
    <name evidence="5" type="ORF">ENR47_13690</name>
</gene>